<dbReference type="Proteomes" id="UP001226762">
    <property type="component" value="Unassembled WGS sequence"/>
</dbReference>
<name>A0AAE3WGA5_9RHOB</name>
<dbReference type="InterPro" id="IPR009915">
    <property type="entry name" value="NnrU_dom"/>
</dbReference>
<evidence type="ECO:0000256" key="2">
    <source>
        <dbReference type="ARBA" id="ARBA00022692"/>
    </source>
</evidence>
<evidence type="ECO:0000256" key="5">
    <source>
        <dbReference type="SAM" id="Phobius"/>
    </source>
</evidence>
<reference evidence="7" key="2">
    <citation type="submission" date="2023-02" db="EMBL/GenBank/DDBJ databases">
        <title>'Rhodoalgimonas zhirmunskyi' gen. nov., isolated from a red alga.</title>
        <authorList>
            <person name="Nedashkovskaya O.I."/>
            <person name="Otstavnykh N.Y."/>
            <person name="Bystritskaya E.P."/>
            <person name="Balabanova L.A."/>
            <person name="Isaeva M.P."/>
        </authorList>
    </citation>
    <scope>NUCLEOTIDE SEQUENCE</scope>
    <source>
        <strain evidence="7">KCTC 52189</strain>
    </source>
</reference>
<comment type="subcellular location">
    <subcellularLocation>
        <location evidence="1">Membrane</location>
        <topology evidence="1">Multi-pass membrane protein</topology>
    </subcellularLocation>
</comment>
<proteinExistence type="predicted"/>
<comment type="caution">
    <text evidence="7">The sequence shown here is derived from an EMBL/GenBank/DDBJ whole genome shotgun (WGS) entry which is preliminary data.</text>
</comment>
<feature type="transmembrane region" description="Helical" evidence="5">
    <location>
        <begin position="35"/>
        <end position="53"/>
    </location>
</feature>
<evidence type="ECO:0000256" key="4">
    <source>
        <dbReference type="ARBA" id="ARBA00023136"/>
    </source>
</evidence>
<evidence type="ECO:0000256" key="1">
    <source>
        <dbReference type="ARBA" id="ARBA00004141"/>
    </source>
</evidence>
<evidence type="ECO:0000313" key="7">
    <source>
        <dbReference type="EMBL" id="MDQ2092099.1"/>
    </source>
</evidence>
<accession>A0AAE3WGA5</accession>
<keyword evidence="8" id="KW-1185">Reference proteome</keyword>
<dbReference type="GO" id="GO:0016020">
    <property type="term" value="C:membrane"/>
    <property type="evidence" value="ECO:0007669"/>
    <property type="project" value="UniProtKB-SubCell"/>
</dbReference>
<feature type="transmembrane region" description="Helical" evidence="5">
    <location>
        <begin position="102"/>
        <end position="135"/>
    </location>
</feature>
<keyword evidence="3 5" id="KW-1133">Transmembrane helix</keyword>
<dbReference type="AlphaFoldDB" id="A0AAE3WGA5"/>
<feature type="transmembrane region" description="Helical" evidence="5">
    <location>
        <begin position="155"/>
        <end position="175"/>
    </location>
</feature>
<protein>
    <submittedName>
        <fullName evidence="7">NnrU family protein</fullName>
    </submittedName>
</protein>
<evidence type="ECO:0000256" key="3">
    <source>
        <dbReference type="ARBA" id="ARBA00022989"/>
    </source>
</evidence>
<evidence type="ECO:0000313" key="8">
    <source>
        <dbReference type="Proteomes" id="UP001226762"/>
    </source>
</evidence>
<keyword evidence="2 5" id="KW-0812">Transmembrane</keyword>
<feature type="transmembrane region" description="Helical" evidence="5">
    <location>
        <begin position="65"/>
        <end position="82"/>
    </location>
</feature>
<dbReference type="RefSeq" id="WP_306737400.1">
    <property type="nucleotide sequence ID" value="NZ_JANHAX010000007.1"/>
</dbReference>
<organism evidence="7 8">
    <name type="scientific">Marimonas arenosa</name>
    <dbReference type="NCBI Taxonomy" id="1795305"/>
    <lineage>
        <taxon>Bacteria</taxon>
        <taxon>Pseudomonadati</taxon>
        <taxon>Pseudomonadota</taxon>
        <taxon>Alphaproteobacteria</taxon>
        <taxon>Rhodobacterales</taxon>
        <taxon>Paracoccaceae</taxon>
        <taxon>Marimonas</taxon>
    </lineage>
</organism>
<keyword evidence="4 5" id="KW-0472">Membrane</keyword>
<reference evidence="7" key="1">
    <citation type="submission" date="2022-07" db="EMBL/GenBank/DDBJ databases">
        <authorList>
            <person name="Otstavnykh N."/>
            <person name="Isaeva M."/>
            <person name="Bystritskaya E."/>
        </authorList>
    </citation>
    <scope>NUCLEOTIDE SEQUENCE</scope>
    <source>
        <strain evidence="7">KCTC 52189</strain>
    </source>
</reference>
<evidence type="ECO:0000259" key="6">
    <source>
        <dbReference type="Pfam" id="PF07298"/>
    </source>
</evidence>
<dbReference type="EMBL" id="JANHAX010000007">
    <property type="protein sequence ID" value="MDQ2092099.1"/>
    <property type="molecule type" value="Genomic_DNA"/>
</dbReference>
<dbReference type="Pfam" id="PF07298">
    <property type="entry name" value="NnrU"/>
    <property type="match status" value="1"/>
</dbReference>
<feature type="domain" description="NnrU" evidence="6">
    <location>
        <begin position="3"/>
        <end position="175"/>
    </location>
</feature>
<sequence length="181" mass="19520">MTLLILGVLLWSLAHLFKRLAPGVREPMGEKGKGPVALALLLSIVLMVLGYRAAEGAVYWSRTPMLVGINNLLVLFSIYIFAADGMKTRAKGWFRNPQLTAFKIWAIAHLIVNGDMPSFVLFGGLLAWAVVEVIVLNRANPRPPKPAPAPLGKEIAAVAGAVVVFGVIALIHSWLGPYPFG</sequence>
<gene>
    <name evidence="7" type="ORF">NO357_19525</name>
</gene>